<evidence type="ECO:0000313" key="3">
    <source>
        <dbReference type="Proteomes" id="UP000203896"/>
    </source>
</evidence>
<dbReference type="Gene3D" id="1.10.10.60">
    <property type="entry name" value="Homeodomain-like"/>
    <property type="match status" value="1"/>
</dbReference>
<accession>A0A0B7MJJ0</accession>
<feature type="domain" description="HTH psq-type" evidence="1">
    <location>
        <begin position="2"/>
        <end position="43"/>
    </location>
</feature>
<dbReference type="Pfam" id="PF04218">
    <property type="entry name" value="CENP-B_N"/>
    <property type="match status" value="1"/>
</dbReference>
<dbReference type="Proteomes" id="UP000203896">
    <property type="component" value="Segment"/>
</dbReference>
<name>A0A0B7MJJ0_9CAUD</name>
<dbReference type="RefSeq" id="YP_009118959.1">
    <property type="nucleotide sequence ID" value="NC_025425.1"/>
</dbReference>
<sequence length="43" mass="4979">MTKLTAIQKETIRKQYARGLTKGELARIYNVSDRTIRKVVEAK</sequence>
<evidence type="ECO:0000259" key="1">
    <source>
        <dbReference type="Pfam" id="PF04218"/>
    </source>
</evidence>
<dbReference type="GeneID" id="23301323"/>
<keyword evidence="3" id="KW-1185">Reference proteome</keyword>
<dbReference type="InterPro" id="IPR009057">
    <property type="entry name" value="Homeodomain-like_sf"/>
</dbReference>
<dbReference type="SUPFAM" id="SSF46689">
    <property type="entry name" value="Homeodomain-like"/>
    <property type="match status" value="1"/>
</dbReference>
<gene>
    <name evidence="2" type="ORF">BN201_0276</name>
</gene>
<dbReference type="KEGG" id="vg:23301323"/>
<protein>
    <recommendedName>
        <fullName evidence="1">HTH psq-type domain-containing protein</fullName>
    </recommendedName>
</protein>
<reference evidence="2 3" key="1">
    <citation type="submission" date="2012-08" db="EMBL/GenBank/DDBJ databases">
        <title>Selection and characterization of a candidate therapeutic bacteriophage that lyses the German Escherichia coli O104:H4 outbreak strain.</title>
        <authorList>
            <person name="Merabishvilli M."/>
            <person name="De Vos D."/>
            <person name="Verbeken G."/>
            <person name="Kropinski A."/>
            <person name="Vandenheuvel D."/>
            <person name="Lavigne R."/>
            <person name="Wattiau P."/>
            <person name="Mast J."/>
            <person name="Ragimbeau C."/>
            <person name="Mossong J."/>
            <person name="Scheres J."/>
            <person name="Chanishvili N."/>
            <person name="Vaneechoutte M."/>
            <person name="Pirnay J.P."/>
        </authorList>
    </citation>
    <scope>NUCLEOTIDE SEQUENCE [LARGE SCALE GENOMIC DNA]</scope>
</reference>
<dbReference type="GO" id="GO:0003677">
    <property type="term" value="F:DNA binding"/>
    <property type="evidence" value="ECO:0007669"/>
    <property type="project" value="InterPro"/>
</dbReference>
<proteinExistence type="predicted"/>
<evidence type="ECO:0000313" key="2">
    <source>
        <dbReference type="EMBL" id="CEO90879.1"/>
    </source>
</evidence>
<organism evidence="2 3">
    <name type="scientific">Enterobacteria phage GEC-3S</name>
    <dbReference type="NCBI Taxonomy" id="1222338"/>
    <lineage>
        <taxon>Viruses</taxon>
        <taxon>Duplodnaviria</taxon>
        <taxon>Heunggongvirae</taxon>
        <taxon>Uroviricota</taxon>
        <taxon>Caudoviricetes</taxon>
        <taxon>Pantevenvirales</taxon>
        <taxon>Straboviridae</taxon>
        <taxon>Krischvirus</taxon>
        <taxon>Krischvirus gec3s</taxon>
    </lineage>
</organism>
<dbReference type="EMBL" id="HE978309">
    <property type="protein sequence ID" value="CEO90879.1"/>
    <property type="molecule type" value="Genomic_DNA"/>
</dbReference>
<dbReference type="InterPro" id="IPR007889">
    <property type="entry name" value="HTH_Psq"/>
</dbReference>